<dbReference type="PRINTS" id="PR00081">
    <property type="entry name" value="GDHRDH"/>
</dbReference>
<evidence type="ECO:0000256" key="1">
    <source>
        <dbReference type="ARBA" id="ARBA00006484"/>
    </source>
</evidence>
<gene>
    <name evidence="4" type="ORF">GRF29_77g886711</name>
</gene>
<dbReference type="Pfam" id="PF00106">
    <property type="entry name" value="adh_short"/>
    <property type="match status" value="1"/>
</dbReference>
<keyword evidence="2" id="KW-0560">Oxidoreductase</keyword>
<reference evidence="4 5" key="1">
    <citation type="submission" date="2021-02" db="EMBL/GenBank/DDBJ databases">
        <title>Genome assembly of Pseudopithomyces chartarum.</title>
        <authorList>
            <person name="Jauregui R."/>
            <person name="Singh J."/>
            <person name="Voisey C."/>
        </authorList>
    </citation>
    <scope>NUCLEOTIDE SEQUENCE [LARGE SCALE GENOMIC DNA]</scope>
    <source>
        <strain evidence="4 5">AGR01</strain>
    </source>
</reference>
<dbReference type="GO" id="GO:0016491">
    <property type="term" value="F:oxidoreductase activity"/>
    <property type="evidence" value="ECO:0007669"/>
    <property type="project" value="UniProtKB-KW"/>
</dbReference>
<sequence length="343" mass="36750">MPTTNPQWGPTTVAATVAAAFSGSIEGRTILITGVNRIGLGYTTAVAFASQSPSAIVITGRSSAKLQESVNSLHAIYPAITIKPLMLDLSSQNSVREAARELESWDDIPTIDIVVNNAGVMNIQERTLSVDGVEMHFATNYLGHFLFTNLIMPKILAGTNKRIVNVSSVGTFVSPIRFSDLRWEKPHSSIPDAEKPNVAMLAAAKLPVSDSTTYTPFGAYGVSKTANILYSVALNVRLSKHGVLSVALHPGEIMTELQRSTDSAWLAAAVETRVKAGASGFKTVEEGAATALVAATDPELGRVDKFLEDCQVSEKVPPYAVDEEMAEGLWNVSEELVGEKFAW</sequence>
<organism evidence="4 5">
    <name type="scientific">Pseudopithomyces chartarum</name>
    <dbReference type="NCBI Taxonomy" id="1892770"/>
    <lineage>
        <taxon>Eukaryota</taxon>
        <taxon>Fungi</taxon>
        <taxon>Dikarya</taxon>
        <taxon>Ascomycota</taxon>
        <taxon>Pezizomycotina</taxon>
        <taxon>Dothideomycetes</taxon>
        <taxon>Pleosporomycetidae</taxon>
        <taxon>Pleosporales</taxon>
        <taxon>Massarineae</taxon>
        <taxon>Didymosphaeriaceae</taxon>
        <taxon>Pseudopithomyces</taxon>
    </lineage>
</organism>
<dbReference type="EMBL" id="WVTA01000007">
    <property type="protein sequence ID" value="KAK3208467.1"/>
    <property type="molecule type" value="Genomic_DNA"/>
</dbReference>
<name>A0AAN6LYL9_9PLEO</name>
<dbReference type="Gene3D" id="3.40.50.720">
    <property type="entry name" value="NAD(P)-binding Rossmann-like Domain"/>
    <property type="match status" value="1"/>
</dbReference>
<comment type="similarity">
    <text evidence="1 3">Belongs to the short-chain dehydrogenases/reductases (SDR) family.</text>
</comment>
<dbReference type="PRINTS" id="PR00080">
    <property type="entry name" value="SDRFAMILY"/>
</dbReference>
<evidence type="ECO:0000256" key="2">
    <source>
        <dbReference type="ARBA" id="ARBA00023002"/>
    </source>
</evidence>
<dbReference type="PANTHER" id="PTHR24320:SF283">
    <property type="entry name" value="RETINOL DEHYDROGENASE 11"/>
    <property type="match status" value="1"/>
</dbReference>
<keyword evidence="5" id="KW-1185">Reference proteome</keyword>
<dbReference type="PANTHER" id="PTHR24320">
    <property type="entry name" value="RETINOL DEHYDROGENASE"/>
    <property type="match status" value="1"/>
</dbReference>
<evidence type="ECO:0008006" key="6">
    <source>
        <dbReference type="Google" id="ProtNLM"/>
    </source>
</evidence>
<proteinExistence type="inferred from homology"/>
<dbReference type="SUPFAM" id="SSF51735">
    <property type="entry name" value="NAD(P)-binding Rossmann-fold domains"/>
    <property type="match status" value="1"/>
</dbReference>
<evidence type="ECO:0000256" key="3">
    <source>
        <dbReference type="RuleBase" id="RU000363"/>
    </source>
</evidence>
<protein>
    <recommendedName>
        <fullName evidence="6">NAD(P)-binding protein</fullName>
    </recommendedName>
</protein>
<dbReference type="InterPro" id="IPR002347">
    <property type="entry name" value="SDR_fam"/>
</dbReference>
<dbReference type="Proteomes" id="UP001280581">
    <property type="component" value="Unassembled WGS sequence"/>
</dbReference>
<evidence type="ECO:0000313" key="5">
    <source>
        <dbReference type="Proteomes" id="UP001280581"/>
    </source>
</evidence>
<evidence type="ECO:0000313" key="4">
    <source>
        <dbReference type="EMBL" id="KAK3208467.1"/>
    </source>
</evidence>
<accession>A0AAN6LYL9</accession>
<comment type="caution">
    <text evidence="4">The sequence shown here is derived from an EMBL/GenBank/DDBJ whole genome shotgun (WGS) entry which is preliminary data.</text>
</comment>
<dbReference type="InterPro" id="IPR036291">
    <property type="entry name" value="NAD(P)-bd_dom_sf"/>
</dbReference>
<dbReference type="AlphaFoldDB" id="A0AAN6LYL9"/>